<keyword evidence="1" id="KW-0472">Membrane</keyword>
<keyword evidence="3" id="KW-1185">Reference proteome</keyword>
<gene>
    <name evidence="2" type="ORF">VP01_547g3</name>
</gene>
<name>A0A0L6UJH6_9BASI</name>
<accession>A0A0L6UJH6</accession>
<protein>
    <submittedName>
        <fullName evidence="2">Uncharacterized protein</fullName>
    </submittedName>
</protein>
<organism evidence="2 3">
    <name type="scientific">Puccinia sorghi</name>
    <dbReference type="NCBI Taxonomy" id="27349"/>
    <lineage>
        <taxon>Eukaryota</taxon>
        <taxon>Fungi</taxon>
        <taxon>Dikarya</taxon>
        <taxon>Basidiomycota</taxon>
        <taxon>Pucciniomycotina</taxon>
        <taxon>Pucciniomycetes</taxon>
        <taxon>Pucciniales</taxon>
        <taxon>Pucciniaceae</taxon>
        <taxon>Puccinia</taxon>
    </lineage>
</organism>
<evidence type="ECO:0000313" key="2">
    <source>
        <dbReference type="EMBL" id="KNZ48694.1"/>
    </source>
</evidence>
<evidence type="ECO:0000256" key="1">
    <source>
        <dbReference type="SAM" id="Phobius"/>
    </source>
</evidence>
<evidence type="ECO:0000313" key="3">
    <source>
        <dbReference type="Proteomes" id="UP000037035"/>
    </source>
</evidence>
<proteinExistence type="predicted"/>
<comment type="caution">
    <text evidence="2">The sequence shown here is derived from an EMBL/GenBank/DDBJ whole genome shotgun (WGS) entry which is preliminary data.</text>
</comment>
<dbReference type="Proteomes" id="UP000037035">
    <property type="component" value="Unassembled WGS sequence"/>
</dbReference>
<feature type="transmembrane region" description="Helical" evidence="1">
    <location>
        <begin position="28"/>
        <end position="49"/>
    </location>
</feature>
<keyword evidence="1" id="KW-1133">Transmembrane helix</keyword>
<dbReference type="EMBL" id="LAVV01010697">
    <property type="protein sequence ID" value="KNZ48694.1"/>
    <property type="molecule type" value="Genomic_DNA"/>
</dbReference>
<dbReference type="VEuPathDB" id="FungiDB:VP01_547g3"/>
<reference evidence="2 3" key="1">
    <citation type="submission" date="2015-08" db="EMBL/GenBank/DDBJ databases">
        <title>Next Generation Sequencing and Analysis of the Genome of Puccinia sorghi L Schw, the Causal Agent of Maize Common Rust.</title>
        <authorList>
            <person name="Rochi L."/>
            <person name="Burguener G."/>
            <person name="Darino M."/>
            <person name="Turjanski A."/>
            <person name="Kreff E."/>
            <person name="Dieguez M.J."/>
            <person name="Sacco F."/>
        </authorList>
    </citation>
    <scope>NUCLEOTIDE SEQUENCE [LARGE SCALE GENOMIC DNA]</scope>
    <source>
        <strain evidence="2 3">RO10H11247</strain>
    </source>
</reference>
<dbReference type="AlphaFoldDB" id="A0A0L6UJH6"/>
<sequence length="62" mass="7583">MTVCRDFHRMLFSDIEKQCHISRYYNGWLYYFVFRAFLRLFLFKFPFLLSGDFTLLVSITAP</sequence>
<keyword evidence="1" id="KW-0812">Transmembrane</keyword>